<feature type="compositionally biased region" description="Basic and acidic residues" evidence="1">
    <location>
        <begin position="157"/>
        <end position="175"/>
    </location>
</feature>
<keyword evidence="2" id="KW-0812">Transmembrane</keyword>
<keyword evidence="2" id="KW-0472">Membrane</keyword>
<dbReference type="CDD" id="cd06462">
    <property type="entry name" value="Peptidase_S24_S26"/>
    <property type="match status" value="1"/>
</dbReference>
<accession>A0A9X2IFQ6</accession>
<evidence type="ECO:0000256" key="1">
    <source>
        <dbReference type="SAM" id="MobiDB-lite"/>
    </source>
</evidence>
<gene>
    <name evidence="3" type="ORF">M8330_17475</name>
</gene>
<feature type="region of interest" description="Disordered" evidence="1">
    <location>
        <begin position="157"/>
        <end position="186"/>
    </location>
</feature>
<dbReference type="Proteomes" id="UP001139485">
    <property type="component" value="Unassembled WGS sequence"/>
</dbReference>
<sequence length="337" mass="34452">MTRRLADGLLTLSALVGAAWLVVLLAALVLDARVLLFRSGSMEPAVPAGSLGLAREVPAADLRVGDVVSVLAPSGTRVTHRVESLTRGPDGTATLVLRGDANDAVDPAPYSVRTADRLVAHVPGLGHVMAWLAGPVGMLLLGGYGALLLSVLLRPRRPGEDRGPDDPDDASRPVAEEAGDAGAPVVEEAGDAGAPVVEEAGHGRRETRLARGAAALVALVLVAHGGGAAVAADGWADDVTVTSTLGTTSAQVPVTTCRALLSGTARISWAAVPGATGYRVVVPRGPDVLTDQTAVEVGVSQILDAGQVTVRARFQTWESEPSDPEDLLVVLTTVTCL</sequence>
<dbReference type="AlphaFoldDB" id="A0A9X2IFQ6"/>
<organism evidence="3 4">
    <name type="scientific">Nocardioides bruguierae</name>
    <dbReference type="NCBI Taxonomy" id="2945102"/>
    <lineage>
        <taxon>Bacteria</taxon>
        <taxon>Bacillati</taxon>
        <taxon>Actinomycetota</taxon>
        <taxon>Actinomycetes</taxon>
        <taxon>Propionibacteriales</taxon>
        <taxon>Nocardioidaceae</taxon>
        <taxon>Nocardioides</taxon>
    </lineage>
</organism>
<proteinExistence type="predicted"/>
<evidence type="ECO:0008006" key="5">
    <source>
        <dbReference type="Google" id="ProtNLM"/>
    </source>
</evidence>
<evidence type="ECO:0000313" key="3">
    <source>
        <dbReference type="EMBL" id="MCM0622086.1"/>
    </source>
</evidence>
<dbReference type="EMBL" id="JAMOIL010000028">
    <property type="protein sequence ID" value="MCM0622086.1"/>
    <property type="molecule type" value="Genomic_DNA"/>
</dbReference>
<dbReference type="RefSeq" id="WP_250828376.1">
    <property type="nucleotide sequence ID" value="NZ_JAMOIL010000028.1"/>
</dbReference>
<reference evidence="3" key="1">
    <citation type="submission" date="2022-05" db="EMBL/GenBank/DDBJ databases">
        <authorList>
            <person name="Tuo L."/>
        </authorList>
    </citation>
    <scope>NUCLEOTIDE SEQUENCE</scope>
    <source>
        <strain evidence="3">BSK12Z-4</strain>
    </source>
</reference>
<protein>
    <recommendedName>
        <fullName evidence="5">Signal peptidase I</fullName>
    </recommendedName>
</protein>
<evidence type="ECO:0000256" key="2">
    <source>
        <dbReference type="SAM" id="Phobius"/>
    </source>
</evidence>
<name>A0A9X2IFQ6_9ACTN</name>
<feature type="transmembrane region" description="Helical" evidence="2">
    <location>
        <begin position="128"/>
        <end position="153"/>
    </location>
</feature>
<comment type="caution">
    <text evidence="3">The sequence shown here is derived from an EMBL/GenBank/DDBJ whole genome shotgun (WGS) entry which is preliminary data.</text>
</comment>
<evidence type="ECO:0000313" key="4">
    <source>
        <dbReference type="Proteomes" id="UP001139485"/>
    </source>
</evidence>
<keyword evidence="2" id="KW-1133">Transmembrane helix</keyword>
<keyword evidence="4" id="KW-1185">Reference proteome</keyword>